<name>A0ABY7E473_MYAAR</name>
<proteinExistence type="predicted"/>
<evidence type="ECO:0000313" key="3">
    <source>
        <dbReference type="Proteomes" id="UP001164746"/>
    </source>
</evidence>
<reference evidence="2" key="1">
    <citation type="submission" date="2022-11" db="EMBL/GenBank/DDBJ databases">
        <title>Centuries of genome instability and evolution in soft-shell clam transmissible cancer (bioRxiv).</title>
        <authorList>
            <person name="Hart S.F.M."/>
            <person name="Yonemitsu M.A."/>
            <person name="Giersch R.M."/>
            <person name="Beal B.F."/>
            <person name="Arriagada G."/>
            <person name="Davis B.W."/>
            <person name="Ostrander E.A."/>
            <person name="Goff S.P."/>
            <person name="Metzger M.J."/>
        </authorList>
    </citation>
    <scope>NUCLEOTIDE SEQUENCE</scope>
    <source>
        <strain evidence="2">MELC-2E11</strain>
        <tissue evidence="2">Siphon/mantle</tissue>
    </source>
</reference>
<evidence type="ECO:0000313" key="2">
    <source>
        <dbReference type="EMBL" id="WAR03612.1"/>
    </source>
</evidence>
<evidence type="ECO:0000256" key="1">
    <source>
        <dbReference type="SAM" id="MobiDB-lite"/>
    </source>
</evidence>
<feature type="compositionally biased region" description="Polar residues" evidence="1">
    <location>
        <begin position="669"/>
        <end position="684"/>
    </location>
</feature>
<organism evidence="2 3">
    <name type="scientific">Mya arenaria</name>
    <name type="common">Soft-shell clam</name>
    <dbReference type="NCBI Taxonomy" id="6604"/>
    <lineage>
        <taxon>Eukaryota</taxon>
        <taxon>Metazoa</taxon>
        <taxon>Spiralia</taxon>
        <taxon>Lophotrochozoa</taxon>
        <taxon>Mollusca</taxon>
        <taxon>Bivalvia</taxon>
        <taxon>Autobranchia</taxon>
        <taxon>Heteroconchia</taxon>
        <taxon>Euheterodonta</taxon>
        <taxon>Imparidentia</taxon>
        <taxon>Neoheterodontei</taxon>
        <taxon>Myida</taxon>
        <taxon>Myoidea</taxon>
        <taxon>Myidae</taxon>
        <taxon>Mya</taxon>
    </lineage>
</organism>
<feature type="compositionally biased region" description="Acidic residues" evidence="1">
    <location>
        <begin position="34"/>
        <end position="43"/>
    </location>
</feature>
<protein>
    <submittedName>
        <fullName evidence="2">Uncharacterized protein</fullName>
    </submittedName>
</protein>
<dbReference type="EMBL" id="CP111015">
    <property type="protein sequence ID" value="WAR03612.1"/>
    <property type="molecule type" value="Genomic_DNA"/>
</dbReference>
<feature type="compositionally biased region" description="Low complexity" evidence="1">
    <location>
        <begin position="8"/>
        <end position="17"/>
    </location>
</feature>
<keyword evidence="3" id="KW-1185">Reference proteome</keyword>
<feature type="region of interest" description="Disordered" evidence="1">
    <location>
        <begin position="652"/>
        <end position="690"/>
    </location>
</feature>
<accession>A0ABY7E473</accession>
<dbReference type="Proteomes" id="UP001164746">
    <property type="component" value="Chromosome 4"/>
</dbReference>
<gene>
    <name evidence="2" type="ORF">MAR_010170</name>
</gene>
<feature type="region of interest" description="Disordered" evidence="1">
    <location>
        <begin position="1"/>
        <end position="45"/>
    </location>
</feature>
<sequence length="984" mass="112070">MAKPNSRSGTSKTSGSKPVPSRAGSIRSGMTAITEDDDDDDGETLGTELSAMVPRATYKPPANYHSPSMARFEAYLEKTEVQNIFRKLLHMLISRPELPYNPFPGFSGRIRMYQERFHLQRDSKEHILRCLNNDLESSYIQNLYTIKHYRNVWGAISILKVVNPDALEKYRWLIDDLTPQLDQLPAMEGYSNQVMVALVGPAVFDGSFYSSVHSIQVRLEFLVTGFDVTQGISIFVNSLMKEIDLMFSSEHHFLLGVSVPALSPLNPEVWVKHYWEPEKIQTEKETFLQRLSDAVIGNRYVSVECIFLQDPSYMSYVRGEKQYGFNFIEVIDEMKEEGDDFWLSSFCEYPMSSLHEGVFFDRAHAEAYISIFHPQFDDFETAEPYEAGEGAPPKSPGIVSLGEGTMAGNDHLSRAATARSMNHPFSSTQQQDVNNVQQHVHNRLDHMNPRRVKIDGFRFGDEKSSGPFSWQITTPIKSNYQRKISGYWREVELFEIAYSVIMLVLMDREAFGDDILVEVWRLLHGTSGGLHLLMEYNKGLRAIIQAVANTSDYPMIRPLLKQYQESVEKLFLNPLLERSQDQITVGRSIAAKVEDMIFAPDMEFASASHLQFTLRGLKNINLYLIPLLMELAEDSLPTCPEITKLVTTFEDAFPEEDPRPPTRYKKRAQATSFQKKTANKTAGQQEEVEDEVIRHGVEDEHIKRHETSVINMKACIARDMSPQAMVKENVLMKYMLDCHIDDVWNSYLIELAGGDVFPPNPFPRLISILRQSAMKMDLFYDKSSVVTEKMFNLEVKLIDAENFIYNVPGIDAYGTLTSLMMLDTGIYIPLAQIFQKFQQKSYIQKKGPYRVGICLALSGPVHNHMVDMITKSGLPVMGVYFGSPSPDHWTADDILGKKKGFMTQPEIFYPDDPASFFQSIFLSKDRAAFHYQNCGPPQGGDPMSLANVRAVTGHVEKAMFETQRKGDWLQFYRHLLLRDLISQV</sequence>